<dbReference type="EMBL" id="AENN01000012">
    <property type="protein sequence ID" value="EFR31459.1"/>
    <property type="molecule type" value="Genomic_DNA"/>
</dbReference>
<dbReference type="Proteomes" id="UP000005990">
    <property type="component" value="Unassembled WGS sequence"/>
</dbReference>
<evidence type="ECO:0000313" key="3">
    <source>
        <dbReference type="EMBL" id="EFR31459.1"/>
    </source>
</evidence>
<dbReference type="STRING" id="908337.HMPREF9257_0790"/>
<evidence type="ECO:0000256" key="2">
    <source>
        <dbReference type="SAM" id="Phobius"/>
    </source>
</evidence>
<evidence type="ECO:0000313" key="4">
    <source>
        <dbReference type="Proteomes" id="UP000005990"/>
    </source>
</evidence>
<feature type="compositionally biased region" description="Low complexity" evidence="1">
    <location>
        <begin position="57"/>
        <end position="69"/>
    </location>
</feature>
<feature type="compositionally biased region" description="Acidic residues" evidence="1">
    <location>
        <begin position="77"/>
        <end position="89"/>
    </location>
</feature>
<evidence type="ECO:0000256" key="1">
    <source>
        <dbReference type="SAM" id="MobiDB-lite"/>
    </source>
</evidence>
<feature type="region of interest" description="Disordered" evidence="1">
    <location>
        <begin position="40"/>
        <end position="104"/>
    </location>
</feature>
<feature type="transmembrane region" description="Helical" evidence="2">
    <location>
        <begin position="366"/>
        <end position="387"/>
    </location>
</feature>
<organism evidence="3 4">
    <name type="scientific">Eremococcus coleocola ACS-139-V-Col8</name>
    <dbReference type="NCBI Taxonomy" id="908337"/>
    <lineage>
        <taxon>Bacteria</taxon>
        <taxon>Bacillati</taxon>
        <taxon>Bacillota</taxon>
        <taxon>Bacilli</taxon>
        <taxon>Lactobacillales</taxon>
        <taxon>Aerococcaceae</taxon>
        <taxon>Eremococcus</taxon>
    </lineage>
</organism>
<feature type="compositionally biased region" description="Polar residues" evidence="1">
    <location>
        <begin position="40"/>
        <end position="56"/>
    </location>
</feature>
<proteinExistence type="predicted"/>
<dbReference type="eggNOG" id="ENOG5034AEP">
    <property type="taxonomic scope" value="Bacteria"/>
</dbReference>
<gene>
    <name evidence="3" type="ORF">HMPREF9257_0790</name>
</gene>
<name>E4KNL0_9LACT</name>
<accession>E4KNL0</accession>
<sequence length="390" mass="43564">MFKKYKRVISLFTMLIMASFGLQTSIMYMQGNKLVFAQDNTSGSLPESNPESTSMPESSGEIETSISESIPERETSEESSSADESEETGNSEHRGTSHEASNVETPDLLNIPYLPFVKNIFASQGEADTFIQLIKEDPDAQNQFKVEKKPVGSSDGYMVTLNYADDASEGKRYILFYARAELSSIDEAYQLGNEIMNTYPDLFFDYEPWMVSDGVYDLILGIRYQVNTPDIDFNERLHRLTYKGARLPHTYTIERDENGEFPDKIRSIIEAQTRPSHDFTETIDEAQGIKTVTITPIDYTAESLSSVSNDSNNSESEDESVTSLRQVSLIPVSSSSLDRVTSSLVFESKEDKLFGFLPYSGDLSNLVLLAVSAIVFIVGLIILITSVRKT</sequence>
<keyword evidence="2" id="KW-1133">Transmembrane helix</keyword>
<dbReference type="RefSeq" id="WP_006418098.1">
    <property type="nucleotide sequence ID" value="NZ_AENN01000012.1"/>
</dbReference>
<keyword evidence="2" id="KW-0472">Membrane</keyword>
<comment type="caution">
    <text evidence="3">The sequence shown here is derived from an EMBL/GenBank/DDBJ whole genome shotgun (WGS) entry which is preliminary data.</text>
</comment>
<keyword evidence="4" id="KW-1185">Reference proteome</keyword>
<reference evidence="3 4" key="1">
    <citation type="submission" date="2010-10" db="EMBL/GenBank/DDBJ databases">
        <authorList>
            <person name="Durkin A.S."/>
            <person name="Madupu R."/>
            <person name="Torralba M."/>
            <person name="Gillis M."/>
            <person name="Methe B."/>
            <person name="Sutton G."/>
            <person name="Nelson K.E."/>
        </authorList>
    </citation>
    <scope>NUCLEOTIDE SEQUENCE [LARGE SCALE GENOMIC DNA]</scope>
    <source>
        <strain evidence="3 4">ACS-139-V-Col8</strain>
    </source>
</reference>
<keyword evidence="2" id="KW-0812">Transmembrane</keyword>
<protein>
    <submittedName>
        <fullName evidence="3">Uncharacterized protein</fullName>
    </submittedName>
</protein>
<dbReference type="AlphaFoldDB" id="E4KNL0"/>